<feature type="domain" description="Alpha/beta hydrolase fold-3" evidence="2">
    <location>
        <begin position="42"/>
        <end position="165"/>
    </location>
</feature>
<dbReference type="EMBL" id="DF238772">
    <property type="protein sequence ID" value="GAC93079.1"/>
    <property type="molecule type" value="Genomic_DNA"/>
</dbReference>
<dbReference type="GeneID" id="24105945"/>
<dbReference type="PANTHER" id="PTHR48081">
    <property type="entry name" value="AB HYDROLASE SUPERFAMILY PROTEIN C4A8.06C"/>
    <property type="match status" value="1"/>
</dbReference>
<gene>
    <name evidence="3" type="ORF">PHSY_000640</name>
</gene>
<dbReference type="Gene3D" id="3.40.50.1820">
    <property type="entry name" value="alpha/beta hydrolase"/>
    <property type="match status" value="1"/>
</dbReference>
<dbReference type="AlphaFoldDB" id="R9NWY9"/>
<evidence type="ECO:0000313" key="3">
    <source>
        <dbReference type="EMBL" id="GAC93079.1"/>
    </source>
</evidence>
<name>R9NWY9_PSEHS</name>
<dbReference type="Pfam" id="PF07859">
    <property type="entry name" value="Abhydrolase_3"/>
    <property type="match status" value="1"/>
</dbReference>
<dbReference type="OrthoDB" id="408631at2759"/>
<organism evidence="3 4">
    <name type="scientific">Pseudozyma hubeiensis (strain SY62)</name>
    <name type="common">Yeast</name>
    <dbReference type="NCBI Taxonomy" id="1305764"/>
    <lineage>
        <taxon>Eukaryota</taxon>
        <taxon>Fungi</taxon>
        <taxon>Dikarya</taxon>
        <taxon>Basidiomycota</taxon>
        <taxon>Ustilaginomycotina</taxon>
        <taxon>Ustilaginomycetes</taxon>
        <taxon>Ustilaginales</taxon>
        <taxon>Ustilaginaceae</taxon>
        <taxon>Pseudozyma</taxon>
    </lineage>
</organism>
<sequence length="338" mass="37172">MSSTAPQSYTYKTFVNTDGEQTSIPVDVYIPETAAQTQLTPVVWVHTGGFLQGTRKFVPPHFVRALAKHKLALVAPDFRLCPQVSIFQVLEDVADCIRWTLDPAARSASGFTSDNVSSDRYILGGSSAGGWPALLLGLALHDEAERIPRPPSAVFAIYAITTVTQDLASFFYEPQKPLSWAADGKLIDKQPLESEGHLIKCLDAQHQLLKSSSTKIRTEAPPASNPVRAALYNFARQEAIYPSLILQDPSESSHVCTPTLIKTKTTTKGTSVRVLIAYGDSDPKVPHSQSLHVVDALKSVGYDDRNLLVIEEKGADHLFDMEPEKEIDGMWTWLTKQL</sequence>
<dbReference type="Proteomes" id="UP000014071">
    <property type="component" value="Unassembled WGS sequence"/>
</dbReference>
<dbReference type="InterPro" id="IPR013094">
    <property type="entry name" value="AB_hydrolase_3"/>
</dbReference>
<evidence type="ECO:0000259" key="2">
    <source>
        <dbReference type="Pfam" id="PF07859"/>
    </source>
</evidence>
<evidence type="ECO:0000313" key="4">
    <source>
        <dbReference type="Proteomes" id="UP000014071"/>
    </source>
</evidence>
<accession>R9NWY9</accession>
<protein>
    <recommendedName>
        <fullName evidence="2">Alpha/beta hydrolase fold-3 domain-containing protein</fullName>
    </recommendedName>
</protein>
<dbReference type="RefSeq" id="XP_012186666.1">
    <property type="nucleotide sequence ID" value="XM_012331276.1"/>
</dbReference>
<dbReference type="PANTHER" id="PTHR48081:SF3">
    <property type="entry name" value="ALPHA_BETA HYDROLASE FOLD-3 DOMAIN-CONTAINING PROTEIN"/>
    <property type="match status" value="1"/>
</dbReference>
<keyword evidence="4" id="KW-1185">Reference proteome</keyword>
<dbReference type="InterPro" id="IPR029058">
    <property type="entry name" value="AB_hydrolase_fold"/>
</dbReference>
<dbReference type="GO" id="GO:0016787">
    <property type="term" value="F:hydrolase activity"/>
    <property type="evidence" value="ECO:0007669"/>
    <property type="project" value="UniProtKB-KW"/>
</dbReference>
<dbReference type="SUPFAM" id="SSF53474">
    <property type="entry name" value="alpha/beta-Hydrolases"/>
    <property type="match status" value="1"/>
</dbReference>
<dbReference type="InterPro" id="IPR050300">
    <property type="entry name" value="GDXG_lipolytic_enzyme"/>
</dbReference>
<keyword evidence="1" id="KW-0378">Hydrolase</keyword>
<dbReference type="HOGENOM" id="CLU_012494_4_0_1"/>
<reference evidence="4" key="1">
    <citation type="journal article" date="2013" name="Genome Announc.">
        <title>Draft genome sequence of the basidiomycetous yeast-like fungus Pseudozyma hubeiensis SY62, which produces an abundant amount of the biosurfactant mannosylerythritol lipids.</title>
        <authorList>
            <person name="Konishi M."/>
            <person name="Hatada Y."/>
            <person name="Horiuchi J."/>
        </authorList>
    </citation>
    <scope>NUCLEOTIDE SEQUENCE [LARGE SCALE GENOMIC DNA]</scope>
    <source>
        <strain evidence="4">SY62</strain>
    </source>
</reference>
<evidence type="ECO:0000256" key="1">
    <source>
        <dbReference type="ARBA" id="ARBA00022801"/>
    </source>
</evidence>
<dbReference type="STRING" id="1305764.R9NWY9"/>
<proteinExistence type="predicted"/>
<dbReference type="eggNOG" id="ENOG502S3DF">
    <property type="taxonomic scope" value="Eukaryota"/>
</dbReference>